<name>A0ACD6ANH1_AVESA</name>
<keyword evidence="2" id="KW-1185">Reference proteome</keyword>
<sequence length="344" mass="38204">MADAAGTVVRDNPPISRIRVLRRAPARTKWTDDSTREEPVSPSSRLMGDIYIIVMVGFGVSINLPMFRAGLEAQLAQYARLTSVQVTEDGKPRWVRTTVNIDDHLMLPRLDPTAMTTQPDQVVDDYVAALTTVPMNRSRPLWECHFLDFPTSEATSTLVMRAEHSIGDGMSALSFLLASTRSGSAHMTTSLPSRRLGATYALPWSRPQHSVGAASFVASVWSSFVLAWHTLVDTALFLATVLFLRDPHTLLKGQAKDSSSKFHGKRFAQRTLSLDDIKFIKDALNCTVNDVLLGLTSAALSRYYFRHSGDRSTRKICLRSILVVNIRPDTGLQVRYFSTPKLHA</sequence>
<proteinExistence type="predicted"/>
<accession>A0ACD6ANH1</accession>
<evidence type="ECO:0000313" key="2">
    <source>
        <dbReference type="Proteomes" id="UP001732700"/>
    </source>
</evidence>
<reference evidence="1" key="1">
    <citation type="submission" date="2025-09" db="UniProtKB">
        <authorList>
            <consortium name="EnsemblPlants"/>
        </authorList>
    </citation>
    <scope>IDENTIFICATION</scope>
</reference>
<dbReference type="EnsemblPlants" id="AVESA.00010b.r2.UnG1409910.1">
    <property type="protein sequence ID" value="AVESA.00010b.r2.UnG1409910.1.CDS"/>
    <property type="gene ID" value="AVESA.00010b.r2.UnG1409910"/>
</dbReference>
<evidence type="ECO:0000313" key="1">
    <source>
        <dbReference type="EnsemblPlants" id="AVESA.00010b.r2.UnG1409910.1.CDS"/>
    </source>
</evidence>
<organism evidence="1 2">
    <name type="scientific">Avena sativa</name>
    <name type="common">Oat</name>
    <dbReference type="NCBI Taxonomy" id="4498"/>
    <lineage>
        <taxon>Eukaryota</taxon>
        <taxon>Viridiplantae</taxon>
        <taxon>Streptophyta</taxon>
        <taxon>Embryophyta</taxon>
        <taxon>Tracheophyta</taxon>
        <taxon>Spermatophyta</taxon>
        <taxon>Magnoliopsida</taxon>
        <taxon>Liliopsida</taxon>
        <taxon>Poales</taxon>
        <taxon>Poaceae</taxon>
        <taxon>BOP clade</taxon>
        <taxon>Pooideae</taxon>
        <taxon>Poodae</taxon>
        <taxon>Poeae</taxon>
        <taxon>Poeae Chloroplast Group 1 (Aveneae type)</taxon>
        <taxon>Aveninae</taxon>
        <taxon>Avena</taxon>
    </lineage>
</organism>
<dbReference type="Proteomes" id="UP001732700">
    <property type="component" value="Unassembled WGS sequence"/>
</dbReference>
<protein>
    <submittedName>
        <fullName evidence="1">Uncharacterized protein</fullName>
    </submittedName>
</protein>